<evidence type="ECO:0000256" key="1">
    <source>
        <dbReference type="SAM" id="MobiDB-lite"/>
    </source>
</evidence>
<protein>
    <submittedName>
        <fullName evidence="3">Putative maintenance of ploidy protein mob1</fullName>
    </submittedName>
</protein>
<comment type="caution">
    <text evidence="3">The sequence shown here is derived from an EMBL/GenBank/DDBJ whole genome shotgun (WGS) entry which is preliminary data.</text>
</comment>
<evidence type="ECO:0000256" key="2">
    <source>
        <dbReference type="SAM" id="Phobius"/>
    </source>
</evidence>
<feature type="region of interest" description="Disordered" evidence="1">
    <location>
        <begin position="1"/>
        <end position="139"/>
    </location>
</feature>
<evidence type="ECO:0000313" key="4">
    <source>
        <dbReference type="Proteomes" id="UP000298493"/>
    </source>
</evidence>
<evidence type="ECO:0000313" key="3">
    <source>
        <dbReference type="EMBL" id="TID24182.1"/>
    </source>
</evidence>
<name>A0A4Z1PNF6_9PEZI</name>
<sequence length="575" mass="64014">MFDIDSDPRTPLLRVSTDDILASAGRDATGKAVETSVTEDDWTDTASSTKTSQASQTGSAVTATRARHWSASAATGPPIIRDGSTRDRAGSETRRGITFDESTARDGSAGDSSTAVGIPSTRTSGAAKESGSSSAILSGDDNSPNWVPLFGNPNSAEYNTSLSGSTLVASTVQTDGTADTAVEGNHKRRRPMAITRTTTCTHPFSWRGYFSNFQNHICTAMGLILTVVLVIGVFALLLRGLGFGFHSDPYLGRRPHGIGRDHPRDFKDEDGCREKLVCREPLDLYHKTPSLPYCQDRQQFLEAMSEGKRLGLDAPYYPRGCHYHWFDTNHICEILHRFDGLAIVGDTNAKEIFAGLTTLVREDYLWGASRLWDIPDPNAPACSCDGQFSRPICEPYLVNRSTDVVRRWVHRFDVQQTPIGIQPSRHRGHGKYESSYQCDLTKTPMIYEPVKSDTNGWLHFPRMTLRRIQRAMPGAELKKIPIIFTLDSLHHQDIPQWVISTYLKEWAHQLPQSHLWVNPGVNYETEQLVQDAGGETLTTWNMTARATQVRHGWYGQRVGLVQAMMVLNWLDMLEV</sequence>
<dbReference type="STRING" id="86259.A0A4Z1PNF6"/>
<dbReference type="EMBL" id="SNSC02000005">
    <property type="protein sequence ID" value="TID24182.1"/>
    <property type="molecule type" value="Genomic_DNA"/>
</dbReference>
<keyword evidence="2" id="KW-0812">Transmembrane</keyword>
<keyword evidence="4" id="KW-1185">Reference proteome</keyword>
<feature type="compositionally biased region" description="Low complexity" evidence="1">
    <location>
        <begin position="44"/>
        <end position="60"/>
    </location>
</feature>
<keyword evidence="2" id="KW-0472">Membrane</keyword>
<feature type="compositionally biased region" description="Basic and acidic residues" evidence="1">
    <location>
        <begin position="83"/>
        <end position="104"/>
    </location>
</feature>
<proteinExistence type="predicted"/>
<gene>
    <name evidence="3" type="ORF">E6O75_ATG02547</name>
</gene>
<dbReference type="AlphaFoldDB" id="A0A4Z1PNF6"/>
<feature type="compositionally biased region" description="Polar residues" evidence="1">
    <location>
        <begin position="110"/>
        <end position="123"/>
    </location>
</feature>
<organism evidence="3 4">
    <name type="scientific">Venturia nashicola</name>
    <dbReference type="NCBI Taxonomy" id="86259"/>
    <lineage>
        <taxon>Eukaryota</taxon>
        <taxon>Fungi</taxon>
        <taxon>Dikarya</taxon>
        <taxon>Ascomycota</taxon>
        <taxon>Pezizomycotina</taxon>
        <taxon>Dothideomycetes</taxon>
        <taxon>Pleosporomycetidae</taxon>
        <taxon>Venturiales</taxon>
        <taxon>Venturiaceae</taxon>
        <taxon>Venturia</taxon>
    </lineage>
</organism>
<keyword evidence="2" id="KW-1133">Transmembrane helix</keyword>
<dbReference type="Proteomes" id="UP000298493">
    <property type="component" value="Unassembled WGS sequence"/>
</dbReference>
<accession>A0A4Z1PNF6</accession>
<feature type="transmembrane region" description="Helical" evidence="2">
    <location>
        <begin position="220"/>
        <end position="238"/>
    </location>
</feature>
<feature type="compositionally biased region" description="Low complexity" evidence="1">
    <location>
        <begin position="124"/>
        <end position="135"/>
    </location>
</feature>
<reference evidence="3 4" key="1">
    <citation type="submission" date="2019-04" db="EMBL/GenBank/DDBJ databases">
        <title>High contiguity whole genome sequence and gene annotation resource for two Venturia nashicola isolates.</title>
        <authorList>
            <person name="Prokchorchik M."/>
            <person name="Won K."/>
            <person name="Lee Y."/>
            <person name="Choi E.D."/>
            <person name="Segonzac C."/>
            <person name="Sohn K.H."/>
        </authorList>
    </citation>
    <scope>NUCLEOTIDE SEQUENCE [LARGE SCALE GENOMIC DNA]</scope>
    <source>
        <strain evidence="3 4">PRI2</strain>
    </source>
</reference>